<dbReference type="AlphaFoldDB" id="A0A4U8YM73"/>
<dbReference type="InterPro" id="IPR036515">
    <property type="entry name" value="Transposase_17_sf"/>
</dbReference>
<dbReference type="SUPFAM" id="SSF143422">
    <property type="entry name" value="Transposase IS200-like"/>
    <property type="match status" value="1"/>
</dbReference>
<protein>
    <submittedName>
        <fullName evidence="2">Transposase is200-like</fullName>
    </submittedName>
</protein>
<evidence type="ECO:0000313" key="3">
    <source>
        <dbReference type="Proteomes" id="UP000507962"/>
    </source>
</evidence>
<evidence type="ECO:0000313" key="2">
    <source>
        <dbReference type="EMBL" id="VFQ44790.1"/>
    </source>
</evidence>
<dbReference type="SMART" id="SM01321">
    <property type="entry name" value="Y1_Tnp"/>
    <property type="match status" value="1"/>
</dbReference>
<organism evidence="2 3">
    <name type="scientific">Desulfoluna butyratoxydans</name>
    <dbReference type="NCBI Taxonomy" id="231438"/>
    <lineage>
        <taxon>Bacteria</taxon>
        <taxon>Pseudomonadati</taxon>
        <taxon>Thermodesulfobacteriota</taxon>
        <taxon>Desulfobacteria</taxon>
        <taxon>Desulfobacterales</taxon>
        <taxon>Desulfolunaceae</taxon>
        <taxon>Desulfoluna</taxon>
    </lineage>
</organism>
<gene>
    <name evidence="2" type="ORF">MSL71_24470</name>
</gene>
<sequence length="181" mass="21265">MPNYRRVSTAGASFFFTVVTHHRQPVLCDEPVRVALRNSIERVRAVAPFSIDAWVLLPDHLHCIWTLPEGDADYSSRWSRIKRYVTTCCGDRLSREGFSTESRKARQEGTLWQRRFWEHRIRDERDFETHMDYIHYNPVKHGVVERVGDWPWSTFHRLVVHGVYDGDWGGCGEVSGNFGEW</sequence>
<dbReference type="Gene3D" id="3.30.70.1290">
    <property type="entry name" value="Transposase IS200-like"/>
    <property type="match status" value="1"/>
</dbReference>
<keyword evidence="3" id="KW-1185">Reference proteome</keyword>
<dbReference type="PANTHER" id="PTHR36966:SF1">
    <property type="entry name" value="REP-ASSOCIATED TYROSINE TRANSPOSASE"/>
    <property type="match status" value="1"/>
</dbReference>
<accession>A0A4U8YM73</accession>
<dbReference type="GO" id="GO:0043565">
    <property type="term" value="F:sequence-specific DNA binding"/>
    <property type="evidence" value="ECO:0007669"/>
    <property type="project" value="TreeGrafter"/>
</dbReference>
<dbReference type="InterPro" id="IPR002686">
    <property type="entry name" value="Transposase_17"/>
</dbReference>
<dbReference type="PANTHER" id="PTHR36966">
    <property type="entry name" value="REP-ASSOCIATED TYROSINE TRANSPOSASE"/>
    <property type="match status" value="1"/>
</dbReference>
<dbReference type="NCBIfam" id="NF047646">
    <property type="entry name" value="REP_Tyr_transpos"/>
    <property type="match status" value="1"/>
</dbReference>
<evidence type="ECO:0000259" key="1">
    <source>
        <dbReference type="SMART" id="SM01321"/>
    </source>
</evidence>
<proteinExistence type="predicted"/>
<reference evidence="2 3" key="1">
    <citation type="submission" date="2019-03" db="EMBL/GenBank/DDBJ databases">
        <authorList>
            <person name="Nijsse B."/>
        </authorList>
    </citation>
    <scope>NUCLEOTIDE SEQUENCE [LARGE SCALE GENOMIC DNA]</scope>
    <source>
        <strain evidence="2">Desulfoluna butyratoxydans MSL71</strain>
    </source>
</reference>
<name>A0A4U8YM73_9BACT</name>
<dbReference type="Proteomes" id="UP000507962">
    <property type="component" value="Unassembled WGS sequence"/>
</dbReference>
<dbReference type="GO" id="GO:0006313">
    <property type="term" value="P:DNA transposition"/>
    <property type="evidence" value="ECO:0007669"/>
    <property type="project" value="InterPro"/>
</dbReference>
<dbReference type="Pfam" id="PF01797">
    <property type="entry name" value="Y1_Tnp"/>
    <property type="match status" value="1"/>
</dbReference>
<feature type="domain" description="Transposase IS200-like" evidence="1">
    <location>
        <begin position="9"/>
        <end position="137"/>
    </location>
</feature>
<dbReference type="InterPro" id="IPR052715">
    <property type="entry name" value="RAYT_transposase"/>
</dbReference>
<dbReference type="EMBL" id="CAADHO010000003">
    <property type="protein sequence ID" value="VFQ44790.1"/>
    <property type="molecule type" value="Genomic_DNA"/>
</dbReference>
<dbReference type="GO" id="GO:0004803">
    <property type="term" value="F:transposase activity"/>
    <property type="evidence" value="ECO:0007669"/>
    <property type="project" value="InterPro"/>
</dbReference>
<dbReference type="RefSeq" id="WP_180140629.1">
    <property type="nucleotide sequence ID" value="NZ_CAADHO010000003.1"/>
</dbReference>